<sequence length="237" mass="26133">MSDPHRLSDPYYAQRVAGTINGLLSDVIAIGLLLLSFNYIRLILEYPELLGDPELWKRLVLLLLAIAFIAYDVLAYKTHLALQEGETRPADGGSSPRRILALYFIDLFRIGVSAWLLAALAIGDLAEDPLNAKLRAELAVGPSLFATVFTFVALWHATIGLWYVVEGSNRRNKRLHAAYALGHAAAAFFFAGLAPASYAAAKDLWDLAATGWLALLIALVYRTQVMAFLRSDMERAR</sequence>
<reference evidence="2 3" key="1">
    <citation type="submission" date="2016-10" db="EMBL/GenBank/DDBJ databases">
        <authorList>
            <person name="de Groot N.N."/>
        </authorList>
    </citation>
    <scope>NUCLEOTIDE SEQUENCE [LARGE SCALE GENOMIC DNA]</scope>
    <source>
        <strain evidence="2 3">HL3</strain>
    </source>
</reference>
<proteinExistence type="predicted"/>
<dbReference type="EMBL" id="FOMJ01000007">
    <property type="protein sequence ID" value="SFD65794.1"/>
    <property type="molecule type" value="Genomic_DNA"/>
</dbReference>
<keyword evidence="1" id="KW-0472">Membrane</keyword>
<protein>
    <submittedName>
        <fullName evidence="2">Uncharacterized protein</fullName>
    </submittedName>
</protein>
<feature type="transmembrane region" description="Helical" evidence="1">
    <location>
        <begin position="207"/>
        <end position="229"/>
    </location>
</feature>
<feature type="transmembrane region" description="Helical" evidence="1">
    <location>
        <begin position="143"/>
        <end position="165"/>
    </location>
</feature>
<organism evidence="2 3">
    <name type="scientific">Thiohalospira halophila DSM 15071</name>
    <dbReference type="NCBI Taxonomy" id="1123397"/>
    <lineage>
        <taxon>Bacteria</taxon>
        <taxon>Pseudomonadati</taxon>
        <taxon>Pseudomonadota</taxon>
        <taxon>Gammaproteobacteria</taxon>
        <taxon>Thiohalospirales</taxon>
        <taxon>Thiohalospiraceae</taxon>
        <taxon>Thiohalospira</taxon>
    </lineage>
</organism>
<dbReference type="OrthoDB" id="5782327at2"/>
<accession>A0A1I1U528</accession>
<evidence type="ECO:0000256" key="1">
    <source>
        <dbReference type="SAM" id="Phobius"/>
    </source>
</evidence>
<name>A0A1I1U528_9GAMM</name>
<dbReference type="AlphaFoldDB" id="A0A1I1U528"/>
<gene>
    <name evidence="2" type="ORF">SAMN05660831_02030</name>
</gene>
<feature type="transmembrane region" description="Helical" evidence="1">
    <location>
        <begin position="99"/>
        <end position="123"/>
    </location>
</feature>
<dbReference type="STRING" id="1123397.SAMN05660831_02030"/>
<feature type="transmembrane region" description="Helical" evidence="1">
    <location>
        <begin position="60"/>
        <end position="78"/>
    </location>
</feature>
<keyword evidence="1" id="KW-1133">Transmembrane helix</keyword>
<dbReference type="RefSeq" id="WP_093428668.1">
    <property type="nucleotide sequence ID" value="NZ_FOMJ01000007.1"/>
</dbReference>
<feature type="transmembrane region" description="Helical" evidence="1">
    <location>
        <begin position="20"/>
        <end position="40"/>
    </location>
</feature>
<feature type="transmembrane region" description="Helical" evidence="1">
    <location>
        <begin position="177"/>
        <end position="201"/>
    </location>
</feature>
<evidence type="ECO:0000313" key="3">
    <source>
        <dbReference type="Proteomes" id="UP000198611"/>
    </source>
</evidence>
<dbReference type="Proteomes" id="UP000198611">
    <property type="component" value="Unassembled WGS sequence"/>
</dbReference>
<keyword evidence="3" id="KW-1185">Reference proteome</keyword>
<evidence type="ECO:0000313" key="2">
    <source>
        <dbReference type="EMBL" id="SFD65794.1"/>
    </source>
</evidence>
<keyword evidence="1" id="KW-0812">Transmembrane</keyword>